<name>A0A5N7AV28_9EURO</name>
<proteinExistence type="predicted"/>
<reference evidence="1 2" key="1">
    <citation type="submission" date="2019-04" db="EMBL/GenBank/DDBJ databases">
        <title>Friends and foes A comparative genomics studyof 23 Aspergillus species from section Flavi.</title>
        <authorList>
            <consortium name="DOE Joint Genome Institute"/>
            <person name="Kjaerbolling I."/>
            <person name="Vesth T."/>
            <person name="Frisvad J.C."/>
            <person name="Nybo J.L."/>
            <person name="Theobald S."/>
            <person name="Kildgaard S."/>
            <person name="Isbrandt T."/>
            <person name="Kuo A."/>
            <person name="Sato A."/>
            <person name="Lyhne E.K."/>
            <person name="Kogle M.E."/>
            <person name="Wiebenga A."/>
            <person name="Kun R.S."/>
            <person name="Lubbers R.J."/>
            <person name="Makela M.R."/>
            <person name="Barry K."/>
            <person name="Chovatia M."/>
            <person name="Clum A."/>
            <person name="Daum C."/>
            <person name="Haridas S."/>
            <person name="He G."/>
            <person name="LaButti K."/>
            <person name="Lipzen A."/>
            <person name="Mondo S."/>
            <person name="Riley R."/>
            <person name="Salamov A."/>
            <person name="Simmons B.A."/>
            <person name="Magnuson J.K."/>
            <person name="Henrissat B."/>
            <person name="Mortensen U.H."/>
            <person name="Larsen T.O."/>
            <person name="Devries R.P."/>
            <person name="Grigoriev I.V."/>
            <person name="Machida M."/>
            <person name="Baker S.E."/>
            <person name="Andersen M.R."/>
        </authorList>
    </citation>
    <scope>NUCLEOTIDE SEQUENCE [LARGE SCALE GENOMIC DNA]</scope>
    <source>
        <strain evidence="1 2">IBT 29228</strain>
    </source>
</reference>
<dbReference type="OrthoDB" id="3538597at2759"/>
<sequence>MANDHLPRLRQLMKRYHIQFDLPGDPWPEVHVKTFDNIQKLGQFNFDTYCAGVSIWLSSELWKEQIKTRAEWLSRRTERLFGQERNEAGWRFELENDVLMRFSAEVAWQKSKIEATFSNNPTKHTEKLEERRKTENTIHELGTDRLFDSRVQEFVVYDDLLKSQLPKQAPDRVIGLQCTKNFDNLLSSPIRSDLANSEDDVASDILQVTPFQSQADPLLFPFLLLEAKSETSPSGFDAILVQLAFPIYTLLRLQEDLRSSVVWTPGEEGFEPLFDEVLVMSGADLELLEKLWTNTSRSDREAQREEFYVVMGMRLVFHTLMGNHKAAFMLRHL</sequence>
<evidence type="ECO:0000313" key="2">
    <source>
        <dbReference type="Proteomes" id="UP000326198"/>
    </source>
</evidence>
<protein>
    <submittedName>
        <fullName evidence="1">Uncharacterized protein</fullName>
    </submittedName>
</protein>
<keyword evidence="2" id="KW-1185">Reference proteome</keyword>
<gene>
    <name evidence="1" type="ORF">BDV26DRAFT_296687</name>
</gene>
<dbReference type="Proteomes" id="UP000326198">
    <property type="component" value="Unassembled WGS sequence"/>
</dbReference>
<dbReference type="AlphaFoldDB" id="A0A5N7AV28"/>
<evidence type="ECO:0000313" key="1">
    <source>
        <dbReference type="EMBL" id="KAE8373695.1"/>
    </source>
</evidence>
<accession>A0A5N7AV28</accession>
<dbReference type="EMBL" id="ML736306">
    <property type="protein sequence ID" value="KAE8373695.1"/>
    <property type="molecule type" value="Genomic_DNA"/>
</dbReference>
<organism evidence="1 2">
    <name type="scientific">Aspergillus bertholletiae</name>
    <dbReference type="NCBI Taxonomy" id="1226010"/>
    <lineage>
        <taxon>Eukaryota</taxon>
        <taxon>Fungi</taxon>
        <taxon>Dikarya</taxon>
        <taxon>Ascomycota</taxon>
        <taxon>Pezizomycotina</taxon>
        <taxon>Eurotiomycetes</taxon>
        <taxon>Eurotiomycetidae</taxon>
        <taxon>Eurotiales</taxon>
        <taxon>Aspergillaceae</taxon>
        <taxon>Aspergillus</taxon>
        <taxon>Aspergillus subgen. Circumdati</taxon>
    </lineage>
</organism>